<feature type="transmembrane region" description="Helical" evidence="8">
    <location>
        <begin position="41"/>
        <end position="62"/>
    </location>
</feature>
<comment type="caution">
    <text evidence="9">The sequence shown here is derived from an EMBL/GenBank/DDBJ whole genome shotgun (WGS) entry which is preliminary data.</text>
</comment>
<dbReference type="GO" id="GO:0022857">
    <property type="term" value="F:transmembrane transporter activity"/>
    <property type="evidence" value="ECO:0007669"/>
    <property type="project" value="InterPro"/>
</dbReference>
<dbReference type="Pfam" id="PF00474">
    <property type="entry name" value="SSF"/>
    <property type="match status" value="1"/>
</dbReference>
<reference evidence="9 10" key="1">
    <citation type="submission" date="2019-03" db="EMBL/GenBank/DDBJ databases">
        <title>Whole genome sequence of a novel Rubrobacter taiwanensis strain, isolated from Yellowstone National Park.</title>
        <authorList>
            <person name="Freed S."/>
            <person name="Ramaley R.F."/>
            <person name="Kyndt J.A."/>
        </authorList>
    </citation>
    <scope>NUCLEOTIDE SEQUENCE [LARGE SCALE GENOMIC DNA]</scope>
    <source>
        <strain evidence="9 10">Yellowstone</strain>
    </source>
</reference>
<evidence type="ECO:0000313" key="10">
    <source>
        <dbReference type="Proteomes" id="UP000295244"/>
    </source>
</evidence>
<comment type="similarity">
    <text evidence="2 7">Belongs to the sodium:solute symporter (SSF) (TC 2.A.21) family.</text>
</comment>
<protein>
    <recommendedName>
        <fullName evidence="11">Sodium:solute symporter family protein</fullName>
    </recommendedName>
</protein>
<keyword evidence="5 8" id="KW-1133">Transmembrane helix</keyword>
<dbReference type="EMBL" id="SKBU01000029">
    <property type="protein sequence ID" value="TCJ15089.1"/>
    <property type="molecule type" value="Genomic_DNA"/>
</dbReference>
<keyword evidence="3" id="KW-0813">Transport</keyword>
<dbReference type="PANTHER" id="PTHR48086:SF7">
    <property type="entry name" value="SODIUM-SOLUTE SYMPORTER-RELATED"/>
    <property type="match status" value="1"/>
</dbReference>
<evidence type="ECO:0000256" key="7">
    <source>
        <dbReference type="RuleBase" id="RU362091"/>
    </source>
</evidence>
<evidence type="ECO:0000256" key="4">
    <source>
        <dbReference type="ARBA" id="ARBA00022692"/>
    </source>
</evidence>
<keyword evidence="6 8" id="KW-0472">Membrane</keyword>
<keyword evidence="4 8" id="KW-0812">Transmembrane</keyword>
<evidence type="ECO:0000256" key="2">
    <source>
        <dbReference type="ARBA" id="ARBA00006434"/>
    </source>
</evidence>
<feature type="transmembrane region" description="Helical" evidence="8">
    <location>
        <begin position="69"/>
        <end position="90"/>
    </location>
</feature>
<dbReference type="InterPro" id="IPR050277">
    <property type="entry name" value="Sodium:Solute_Symporter"/>
</dbReference>
<evidence type="ECO:0000256" key="6">
    <source>
        <dbReference type="ARBA" id="ARBA00023136"/>
    </source>
</evidence>
<evidence type="ECO:0000256" key="8">
    <source>
        <dbReference type="SAM" id="Phobius"/>
    </source>
</evidence>
<gene>
    <name evidence="9" type="ORF">E0L93_13615</name>
</gene>
<dbReference type="InterPro" id="IPR038377">
    <property type="entry name" value="Na/Glc_symporter_sf"/>
</dbReference>
<comment type="subcellular location">
    <subcellularLocation>
        <location evidence="1">Membrane</location>
        <topology evidence="1">Multi-pass membrane protein</topology>
    </subcellularLocation>
</comment>
<dbReference type="GO" id="GO:0005886">
    <property type="term" value="C:plasma membrane"/>
    <property type="evidence" value="ECO:0007669"/>
    <property type="project" value="TreeGrafter"/>
</dbReference>
<dbReference type="PANTHER" id="PTHR48086">
    <property type="entry name" value="SODIUM/PROLINE SYMPORTER-RELATED"/>
    <property type="match status" value="1"/>
</dbReference>
<dbReference type="RefSeq" id="WP_132692627.1">
    <property type="nucleotide sequence ID" value="NZ_SKBU01000029.1"/>
</dbReference>
<evidence type="ECO:0000256" key="5">
    <source>
        <dbReference type="ARBA" id="ARBA00022989"/>
    </source>
</evidence>
<dbReference type="Proteomes" id="UP000295244">
    <property type="component" value="Unassembled WGS sequence"/>
</dbReference>
<dbReference type="PROSITE" id="PS50283">
    <property type="entry name" value="NA_SOLUT_SYMP_3"/>
    <property type="match status" value="1"/>
</dbReference>
<evidence type="ECO:0000256" key="1">
    <source>
        <dbReference type="ARBA" id="ARBA00004141"/>
    </source>
</evidence>
<feature type="transmembrane region" description="Helical" evidence="8">
    <location>
        <begin position="114"/>
        <end position="137"/>
    </location>
</feature>
<keyword evidence="10" id="KW-1185">Reference proteome</keyword>
<organism evidence="9 10">
    <name type="scientific">Rubrobacter taiwanensis</name>
    <dbReference type="NCBI Taxonomy" id="185139"/>
    <lineage>
        <taxon>Bacteria</taxon>
        <taxon>Bacillati</taxon>
        <taxon>Actinomycetota</taxon>
        <taxon>Rubrobacteria</taxon>
        <taxon>Rubrobacterales</taxon>
        <taxon>Rubrobacteraceae</taxon>
        <taxon>Rubrobacter</taxon>
    </lineage>
</organism>
<evidence type="ECO:0000313" key="9">
    <source>
        <dbReference type="EMBL" id="TCJ15089.1"/>
    </source>
</evidence>
<proteinExistence type="inferred from homology"/>
<evidence type="ECO:0000256" key="3">
    <source>
        <dbReference type="ARBA" id="ARBA00022448"/>
    </source>
</evidence>
<sequence>MATAIFFLALALYVVAGALVARRVKSSDDFYIMGERGSTVFIVGTLAATYLSAVTLLGIAGISYAEGPLVIAATGSFGAWVGTLLAVVYVGRRMKALGCRTMPDFFQNRFKNRAVTAVASLIMIVGLLGYGVIQLILQL</sequence>
<evidence type="ECO:0008006" key="11">
    <source>
        <dbReference type="Google" id="ProtNLM"/>
    </source>
</evidence>
<name>A0A4R1BDD8_9ACTN</name>
<dbReference type="InterPro" id="IPR001734">
    <property type="entry name" value="Na/solute_symporter"/>
</dbReference>
<accession>A0A4R1BDD8</accession>
<dbReference type="Gene3D" id="1.20.1730.10">
    <property type="entry name" value="Sodium/glucose cotransporter"/>
    <property type="match status" value="1"/>
</dbReference>
<dbReference type="OrthoDB" id="9789704at2"/>
<dbReference type="AlphaFoldDB" id="A0A4R1BDD8"/>